<keyword evidence="2" id="KW-1185">Reference proteome</keyword>
<dbReference type="EMBL" id="BTGU01011052">
    <property type="protein sequence ID" value="GMN74914.1"/>
    <property type="molecule type" value="Genomic_DNA"/>
</dbReference>
<evidence type="ECO:0000313" key="1">
    <source>
        <dbReference type="EMBL" id="GMN74914.1"/>
    </source>
</evidence>
<protein>
    <submittedName>
        <fullName evidence="1">Uncharacterized protein</fullName>
    </submittedName>
</protein>
<comment type="caution">
    <text evidence="1">The sequence shown here is derived from an EMBL/GenBank/DDBJ whole genome shotgun (WGS) entry which is preliminary data.</text>
</comment>
<sequence length="96" mass="10412">MKNLQRQCHSQFFHIGLTGTGQAGPENPRVTSVLAVFPDRLDWSRSGRSKKSLVTSVLAVFPDRSGRSGKSLVTSVLAVFPDRPDQSRSGRSGAID</sequence>
<proteinExistence type="predicted"/>
<reference evidence="1" key="1">
    <citation type="submission" date="2023-07" db="EMBL/GenBank/DDBJ databases">
        <title>draft genome sequence of fig (Ficus carica).</title>
        <authorList>
            <person name="Takahashi T."/>
            <person name="Nishimura K."/>
        </authorList>
    </citation>
    <scope>NUCLEOTIDE SEQUENCE</scope>
</reference>
<evidence type="ECO:0000313" key="2">
    <source>
        <dbReference type="Proteomes" id="UP001187192"/>
    </source>
</evidence>
<dbReference type="Proteomes" id="UP001187192">
    <property type="component" value="Unassembled WGS sequence"/>
</dbReference>
<dbReference type="AlphaFoldDB" id="A0AA88JHI0"/>
<organism evidence="1 2">
    <name type="scientific">Ficus carica</name>
    <name type="common">Common fig</name>
    <dbReference type="NCBI Taxonomy" id="3494"/>
    <lineage>
        <taxon>Eukaryota</taxon>
        <taxon>Viridiplantae</taxon>
        <taxon>Streptophyta</taxon>
        <taxon>Embryophyta</taxon>
        <taxon>Tracheophyta</taxon>
        <taxon>Spermatophyta</taxon>
        <taxon>Magnoliopsida</taxon>
        <taxon>eudicotyledons</taxon>
        <taxon>Gunneridae</taxon>
        <taxon>Pentapetalae</taxon>
        <taxon>rosids</taxon>
        <taxon>fabids</taxon>
        <taxon>Rosales</taxon>
        <taxon>Moraceae</taxon>
        <taxon>Ficeae</taxon>
        <taxon>Ficus</taxon>
    </lineage>
</organism>
<accession>A0AA88JHI0</accession>
<name>A0AA88JHI0_FICCA</name>
<gene>
    <name evidence="1" type="ORF">TIFTF001_052485</name>
</gene>